<organism evidence="2 3">
    <name type="scientific">Laccaria amethystina LaAM-08-1</name>
    <dbReference type="NCBI Taxonomy" id="1095629"/>
    <lineage>
        <taxon>Eukaryota</taxon>
        <taxon>Fungi</taxon>
        <taxon>Dikarya</taxon>
        <taxon>Basidiomycota</taxon>
        <taxon>Agaricomycotina</taxon>
        <taxon>Agaricomycetes</taxon>
        <taxon>Agaricomycetidae</taxon>
        <taxon>Agaricales</taxon>
        <taxon>Agaricineae</taxon>
        <taxon>Hydnangiaceae</taxon>
        <taxon>Laccaria</taxon>
    </lineage>
</organism>
<dbReference type="Proteomes" id="UP000054477">
    <property type="component" value="Unassembled WGS sequence"/>
</dbReference>
<feature type="region of interest" description="Disordered" evidence="1">
    <location>
        <begin position="1"/>
        <end position="47"/>
    </location>
</feature>
<accession>A0A0C9X9F5</accession>
<sequence length="141" mass="15216">RRPPRHRAPATTTNRCCQPGGTNEEETGEQNGGQRGGGRVRAQTPTRGRVHHTYLVGVVGSSAASFEQPGGGKTVTGQCASHTLPRLRLLQLYKQYGAACIPHAALFPCQTSSSLILTDVILSFRTSVGLLTMYSRIYYLS</sequence>
<evidence type="ECO:0000313" key="3">
    <source>
        <dbReference type="Proteomes" id="UP000054477"/>
    </source>
</evidence>
<gene>
    <name evidence="2" type="ORF">K443DRAFT_684894</name>
</gene>
<dbReference type="AlphaFoldDB" id="A0A0C9X9F5"/>
<evidence type="ECO:0000256" key="1">
    <source>
        <dbReference type="SAM" id="MobiDB-lite"/>
    </source>
</evidence>
<keyword evidence="3" id="KW-1185">Reference proteome</keyword>
<protein>
    <submittedName>
        <fullName evidence="2">Uncharacterized protein</fullName>
    </submittedName>
</protein>
<dbReference type="HOGENOM" id="CLU_152310_0_0_1"/>
<proteinExistence type="predicted"/>
<evidence type="ECO:0000313" key="2">
    <source>
        <dbReference type="EMBL" id="KIJ92937.1"/>
    </source>
</evidence>
<feature type="non-terminal residue" evidence="2">
    <location>
        <position position="1"/>
    </location>
</feature>
<dbReference type="EMBL" id="KN838874">
    <property type="protein sequence ID" value="KIJ92937.1"/>
    <property type="molecule type" value="Genomic_DNA"/>
</dbReference>
<name>A0A0C9X9F5_9AGAR</name>
<feature type="compositionally biased region" description="Gly residues" evidence="1">
    <location>
        <begin position="30"/>
        <end position="39"/>
    </location>
</feature>
<reference evidence="2 3" key="1">
    <citation type="submission" date="2014-04" db="EMBL/GenBank/DDBJ databases">
        <authorList>
            <consortium name="DOE Joint Genome Institute"/>
            <person name="Kuo A."/>
            <person name="Kohler A."/>
            <person name="Nagy L.G."/>
            <person name="Floudas D."/>
            <person name="Copeland A."/>
            <person name="Barry K.W."/>
            <person name="Cichocki N."/>
            <person name="Veneault-Fourrey C."/>
            <person name="LaButti K."/>
            <person name="Lindquist E.A."/>
            <person name="Lipzen A."/>
            <person name="Lundell T."/>
            <person name="Morin E."/>
            <person name="Murat C."/>
            <person name="Sun H."/>
            <person name="Tunlid A."/>
            <person name="Henrissat B."/>
            <person name="Grigoriev I.V."/>
            <person name="Hibbett D.S."/>
            <person name="Martin F."/>
            <person name="Nordberg H.P."/>
            <person name="Cantor M.N."/>
            <person name="Hua S.X."/>
        </authorList>
    </citation>
    <scope>NUCLEOTIDE SEQUENCE [LARGE SCALE GENOMIC DNA]</scope>
    <source>
        <strain evidence="2 3">LaAM-08-1</strain>
    </source>
</reference>
<reference evidence="3" key="2">
    <citation type="submission" date="2015-01" db="EMBL/GenBank/DDBJ databases">
        <title>Evolutionary Origins and Diversification of the Mycorrhizal Mutualists.</title>
        <authorList>
            <consortium name="DOE Joint Genome Institute"/>
            <consortium name="Mycorrhizal Genomics Consortium"/>
            <person name="Kohler A."/>
            <person name="Kuo A."/>
            <person name="Nagy L.G."/>
            <person name="Floudas D."/>
            <person name="Copeland A."/>
            <person name="Barry K.W."/>
            <person name="Cichocki N."/>
            <person name="Veneault-Fourrey C."/>
            <person name="LaButti K."/>
            <person name="Lindquist E.A."/>
            <person name="Lipzen A."/>
            <person name="Lundell T."/>
            <person name="Morin E."/>
            <person name="Murat C."/>
            <person name="Riley R."/>
            <person name="Ohm R."/>
            <person name="Sun H."/>
            <person name="Tunlid A."/>
            <person name="Henrissat B."/>
            <person name="Grigoriev I.V."/>
            <person name="Hibbett D.S."/>
            <person name="Martin F."/>
        </authorList>
    </citation>
    <scope>NUCLEOTIDE SEQUENCE [LARGE SCALE GENOMIC DNA]</scope>
    <source>
        <strain evidence="3">LaAM-08-1</strain>
    </source>
</reference>